<protein>
    <submittedName>
        <fullName evidence="1">Uncharacterized protein</fullName>
    </submittedName>
</protein>
<evidence type="ECO:0000313" key="2">
    <source>
        <dbReference type="Proteomes" id="UP000576969"/>
    </source>
</evidence>
<gene>
    <name evidence="1" type="ORF">BJ991_000143</name>
</gene>
<evidence type="ECO:0000313" key="1">
    <source>
        <dbReference type="EMBL" id="NYE18115.1"/>
    </source>
</evidence>
<comment type="caution">
    <text evidence="1">The sequence shown here is derived from an EMBL/GenBank/DDBJ whole genome shotgun (WGS) entry which is preliminary data.</text>
</comment>
<keyword evidence="2" id="KW-1185">Reference proteome</keyword>
<dbReference type="AlphaFoldDB" id="A0A7Y9KHW6"/>
<dbReference type="EMBL" id="JACCBV010000001">
    <property type="protein sequence ID" value="NYE18115.1"/>
    <property type="molecule type" value="Genomic_DNA"/>
</dbReference>
<sequence length="196" mass="21023">MKVDVRTLDGKPVTWRHATVPIGAALQIVPAFVATATEQDIEVDATVEAHYRPEAGRYLVSAVTARAVNPDGNVTSNVLRTVRVGEVLTAAVPRCITVEHEFFAHRATVDQLTTAEGRLIPEDFAAQARKAGPKPDTLELVQLIYSVAALAGVMPIKAVQDELGITNRTAVYWTTRARAAGLLDGITFPVGRKADG</sequence>
<dbReference type="Proteomes" id="UP000576969">
    <property type="component" value="Unassembled WGS sequence"/>
</dbReference>
<organism evidence="1 2">
    <name type="scientific">Microbacterium immunditiarum</name>
    <dbReference type="NCBI Taxonomy" id="337480"/>
    <lineage>
        <taxon>Bacteria</taxon>
        <taxon>Bacillati</taxon>
        <taxon>Actinomycetota</taxon>
        <taxon>Actinomycetes</taxon>
        <taxon>Micrococcales</taxon>
        <taxon>Microbacteriaceae</taxon>
        <taxon>Microbacterium</taxon>
    </lineage>
</organism>
<reference evidence="1 2" key="1">
    <citation type="submission" date="2020-07" db="EMBL/GenBank/DDBJ databases">
        <title>Sequencing the genomes of 1000 actinobacteria strains.</title>
        <authorList>
            <person name="Klenk H.-P."/>
        </authorList>
    </citation>
    <scope>NUCLEOTIDE SEQUENCE [LARGE SCALE GENOMIC DNA]</scope>
    <source>
        <strain evidence="1 2">DSM 24662</strain>
    </source>
</reference>
<proteinExistence type="predicted"/>
<accession>A0A7Y9KHW6</accession>
<name>A0A7Y9KHW6_9MICO</name>